<keyword evidence="2" id="KW-1185">Reference proteome</keyword>
<dbReference type="Proteomes" id="UP000188836">
    <property type="component" value="Unassembled WGS sequence"/>
</dbReference>
<sequence length="199" mass="22401">MPQGPLRFRAYLYAVRMDTSACEHHSFPEFGPLSNATWGGFLAENWATGAAELTWSIFFGGWPDEDSGVGFHIEAIPFTVPSWRELEGAYAECSEFGEPIEAYLFDDEHSNFEYVRIQALHQVGATVRFAIDLAECEVDRVKVDPDEHTWADIDPMRVVVDAEFEGVTVRTPEHRLADFIDTTGLVFDASCNIYRLPGD</sequence>
<comment type="caution">
    <text evidence="1">The sequence shown here is derived from an EMBL/GenBank/DDBJ whole genome shotgun (WGS) entry which is preliminary data.</text>
</comment>
<protein>
    <submittedName>
        <fullName evidence="1">Uncharacterized protein</fullName>
    </submittedName>
</protein>
<dbReference type="AlphaFoldDB" id="A0A1V2TK02"/>
<proteinExistence type="predicted"/>
<name>A0A1V2TK02_9NOCA</name>
<evidence type="ECO:0000313" key="2">
    <source>
        <dbReference type="Proteomes" id="UP000188836"/>
    </source>
</evidence>
<evidence type="ECO:0000313" key="1">
    <source>
        <dbReference type="EMBL" id="ONM49802.1"/>
    </source>
</evidence>
<accession>A0A1V2TK02</accession>
<organism evidence="1 2">
    <name type="scientific">Nocardia donostiensis</name>
    <dbReference type="NCBI Taxonomy" id="1538463"/>
    <lineage>
        <taxon>Bacteria</taxon>
        <taxon>Bacillati</taxon>
        <taxon>Actinomycetota</taxon>
        <taxon>Actinomycetes</taxon>
        <taxon>Mycobacteriales</taxon>
        <taxon>Nocardiaceae</taxon>
        <taxon>Nocardia</taxon>
    </lineage>
</organism>
<gene>
    <name evidence="1" type="ORF">B0T46_05190</name>
</gene>
<dbReference type="EMBL" id="MUMY01000003">
    <property type="protein sequence ID" value="ONM49802.1"/>
    <property type="molecule type" value="Genomic_DNA"/>
</dbReference>
<reference evidence="1 2" key="1">
    <citation type="journal article" date="2016" name="Antonie Van Leeuwenhoek">
        <title>Nocardia donostiensis sp. nov., isolated from human respiratory specimens.</title>
        <authorList>
            <person name="Ercibengoa M."/>
            <person name="Bell M."/>
            <person name="Marimon J.M."/>
            <person name="Humrighouse B."/>
            <person name="Klenk H.P."/>
            <person name="Potter G."/>
            <person name="Perez-Trallero E."/>
        </authorList>
    </citation>
    <scope>NUCLEOTIDE SEQUENCE [LARGE SCALE GENOMIC DNA]</scope>
    <source>
        <strain evidence="1 2">X1655</strain>
    </source>
</reference>